<dbReference type="EMBL" id="LWDP01000042">
    <property type="protein sequence ID" value="ORD93879.1"/>
    <property type="molecule type" value="Genomic_DNA"/>
</dbReference>
<comment type="caution">
    <text evidence="4">The sequence shown here is derived from an EMBL/GenBank/DDBJ whole genome shotgun (WGS) entry which is preliminary data.</text>
</comment>
<proteinExistence type="inferred from homology"/>
<evidence type="ECO:0000256" key="1">
    <source>
        <dbReference type="ARBA" id="ARBA00022803"/>
    </source>
</evidence>
<dbReference type="OrthoDB" id="10248520at2759"/>
<dbReference type="Pfam" id="PF13181">
    <property type="entry name" value="TPR_8"/>
    <property type="match status" value="2"/>
</dbReference>
<comment type="similarity">
    <text evidence="2">Belongs to the APC3/CDC27 family.</text>
</comment>
<organism evidence="4 5">
    <name type="scientific">Enterospora canceri</name>
    <dbReference type="NCBI Taxonomy" id="1081671"/>
    <lineage>
        <taxon>Eukaryota</taxon>
        <taxon>Fungi</taxon>
        <taxon>Fungi incertae sedis</taxon>
        <taxon>Microsporidia</taxon>
        <taxon>Enterocytozoonidae</taxon>
        <taxon>Enterospora</taxon>
    </lineage>
</organism>
<evidence type="ECO:0000256" key="3">
    <source>
        <dbReference type="PROSITE-ProRule" id="PRU00339"/>
    </source>
</evidence>
<dbReference type="Proteomes" id="UP000192639">
    <property type="component" value="Unassembled WGS sequence"/>
</dbReference>
<dbReference type="AlphaFoldDB" id="A0A1Y1S646"/>
<evidence type="ECO:0000256" key="2">
    <source>
        <dbReference type="ARBA" id="ARBA00038210"/>
    </source>
</evidence>
<dbReference type="PANTHER" id="PTHR12558:SF13">
    <property type="entry name" value="CELL DIVISION CYCLE PROTEIN 27 HOMOLOG"/>
    <property type="match status" value="1"/>
</dbReference>
<reference evidence="4 5" key="1">
    <citation type="journal article" date="2017" name="Environ. Microbiol.">
        <title>Decay of the glycolytic pathway and adaptation to intranuclear parasitism within Enterocytozoonidae microsporidia.</title>
        <authorList>
            <person name="Wiredu Boakye D."/>
            <person name="Jaroenlak P."/>
            <person name="Prachumwat A."/>
            <person name="Williams T.A."/>
            <person name="Bateman K.S."/>
            <person name="Itsathitphaisarn O."/>
            <person name="Sritunyalucksana K."/>
            <person name="Paszkiewicz K.H."/>
            <person name="Moore K.A."/>
            <person name="Stentiford G.D."/>
            <person name="Williams B.A."/>
        </authorList>
    </citation>
    <scope>NUCLEOTIDE SEQUENCE [LARGE SCALE GENOMIC DNA]</scope>
    <source>
        <strain evidence="4 5">GB1</strain>
    </source>
</reference>
<feature type="repeat" description="TPR" evidence="3">
    <location>
        <begin position="337"/>
        <end position="370"/>
    </location>
</feature>
<dbReference type="SUPFAM" id="SSF48452">
    <property type="entry name" value="TPR-like"/>
    <property type="match status" value="2"/>
</dbReference>
<dbReference type="VEuPathDB" id="MicrosporidiaDB:ECANGB1_1433"/>
<dbReference type="InterPro" id="IPR019734">
    <property type="entry name" value="TPR_rpt"/>
</dbReference>
<accession>A0A1Y1S646</accession>
<dbReference type="SMART" id="SM00028">
    <property type="entry name" value="TPR"/>
    <property type="match status" value="4"/>
</dbReference>
<dbReference type="GO" id="GO:0051301">
    <property type="term" value="P:cell division"/>
    <property type="evidence" value="ECO:0007669"/>
    <property type="project" value="TreeGrafter"/>
</dbReference>
<sequence>MDLDQLVLKIERCYRYRDYETAIYLAAVLSNTDKSYEMLFGLLLHSNKEYARCASTLSKNKSNTALYYTACSLYELKQYDLAYKTMETLIKKDEEDEKTGCFFLDSFLIERDMEYFHMLMGRIKVQMGSATSAIEYFKKSAEYGCLLPVVENLYENQASVVLTQFKDDPIATYYTNITSLSTLQNNKSIQKEFEKRTPGPGTYFLAKLALFKMQIGEFDDGLTIYKLIRKKDQAFCKGMDVFSTYFWKQKKENLLGLLSKELIETNPCDEKTWIAVANYYSAKGDIDNSITCIEKSILIKESALANTLLGFEYVSKGQFAKATIHFRVSLNMQEKNSRALFGLGIAYENMSKFDKAETFLLRGLEFNSHDVAMQTYAIRFYTQEGHFDEAFKLFKKFMGYQNESIDVVAKAIKANISNFTENEELMVLEFVKILATWGRLSEARWLFERIRVRTSVYFKTKLSLETEAFL</sequence>
<dbReference type="GO" id="GO:0005680">
    <property type="term" value="C:anaphase-promoting complex"/>
    <property type="evidence" value="ECO:0007669"/>
    <property type="project" value="UniProtKB-ARBA"/>
</dbReference>
<evidence type="ECO:0000313" key="5">
    <source>
        <dbReference type="Proteomes" id="UP000192639"/>
    </source>
</evidence>
<gene>
    <name evidence="4" type="primary">APC3</name>
    <name evidence="4" type="ORF">ECANGB1_1433</name>
</gene>
<keyword evidence="1 3" id="KW-0802">TPR repeat</keyword>
<evidence type="ECO:0000313" key="4">
    <source>
        <dbReference type="EMBL" id="ORD93879.1"/>
    </source>
</evidence>
<dbReference type="PANTHER" id="PTHR12558">
    <property type="entry name" value="CELL DIVISION CYCLE 16,23,27"/>
    <property type="match status" value="1"/>
</dbReference>
<dbReference type="Gene3D" id="1.25.40.10">
    <property type="entry name" value="Tetratricopeptide repeat domain"/>
    <property type="match status" value="2"/>
</dbReference>
<dbReference type="InterPro" id="IPR011990">
    <property type="entry name" value="TPR-like_helical_dom_sf"/>
</dbReference>
<dbReference type="PROSITE" id="PS50005">
    <property type="entry name" value="TPR"/>
    <property type="match status" value="1"/>
</dbReference>
<name>A0A1Y1S646_9MICR</name>
<protein>
    <submittedName>
        <fullName evidence="4">APC3</fullName>
    </submittedName>
</protein>
<keyword evidence="5" id="KW-1185">Reference proteome</keyword>